<dbReference type="GO" id="GO:0043066">
    <property type="term" value="P:negative regulation of apoptotic process"/>
    <property type="evidence" value="ECO:0007669"/>
    <property type="project" value="UniProtKB-ARBA"/>
</dbReference>
<evidence type="ECO:0000256" key="1">
    <source>
        <dbReference type="ARBA" id="ARBA00004496"/>
    </source>
</evidence>
<evidence type="ECO:0000256" key="8">
    <source>
        <dbReference type="ARBA" id="ARBA00022884"/>
    </source>
</evidence>
<keyword evidence="10" id="KW-0539">Nucleus</keyword>
<dbReference type="Gene3D" id="1.10.10.2100">
    <property type="match status" value="1"/>
</dbReference>
<dbReference type="Pfam" id="PF16276">
    <property type="entry name" value="NPM1-C"/>
    <property type="match status" value="1"/>
</dbReference>
<name>A0A8D0KNU0_SALMN</name>
<dbReference type="FunFam" id="1.10.10.2100:FF:000001">
    <property type="entry name" value="Nucleophosmin 1"/>
    <property type="match status" value="1"/>
</dbReference>
<dbReference type="GO" id="GO:0005737">
    <property type="term" value="C:cytoplasm"/>
    <property type="evidence" value="ECO:0007669"/>
    <property type="project" value="UniProtKB-SubCell"/>
</dbReference>
<proteinExistence type="inferred from homology"/>
<dbReference type="InterPro" id="IPR036824">
    <property type="entry name" value="Nucleoplasmin_core_dom_sf"/>
</dbReference>
<dbReference type="Ensembl" id="ENSSMRT00000034491.1">
    <property type="protein sequence ID" value="ENSSMRP00000029562.1"/>
    <property type="gene ID" value="ENSSMRG00000022716.1"/>
</dbReference>
<dbReference type="GO" id="GO:0042802">
    <property type="term" value="F:identical protein binding"/>
    <property type="evidence" value="ECO:0007669"/>
    <property type="project" value="UniProtKB-ARBA"/>
</dbReference>
<organism evidence="14 15">
    <name type="scientific">Salvator merianae</name>
    <name type="common">Argentine black and white tegu</name>
    <name type="synonym">Tupinambis merianae</name>
    <dbReference type="NCBI Taxonomy" id="96440"/>
    <lineage>
        <taxon>Eukaryota</taxon>
        <taxon>Metazoa</taxon>
        <taxon>Chordata</taxon>
        <taxon>Craniata</taxon>
        <taxon>Vertebrata</taxon>
        <taxon>Euteleostomi</taxon>
        <taxon>Lepidosauria</taxon>
        <taxon>Squamata</taxon>
        <taxon>Bifurcata</taxon>
        <taxon>Unidentata</taxon>
        <taxon>Episquamata</taxon>
        <taxon>Laterata</taxon>
        <taxon>Teiioidea</taxon>
        <taxon>Teiidae</taxon>
        <taxon>Salvator</taxon>
    </lineage>
</organism>
<feature type="domain" description="Nucleophosmin C-terminal" evidence="13">
    <location>
        <begin position="276"/>
        <end position="324"/>
    </location>
</feature>
<feature type="compositionally biased region" description="Acidic residues" evidence="11">
    <location>
        <begin position="160"/>
        <end position="182"/>
    </location>
</feature>
<evidence type="ECO:0000256" key="11">
    <source>
        <dbReference type="SAM" id="MobiDB-lite"/>
    </source>
</evidence>
<feature type="compositionally biased region" description="Basic and acidic residues" evidence="11">
    <location>
        <begin position="221"/>
        <end position="232"/>
    </location>
</feature>
<dbReference type="PANTHER" id="PTHR22747:SF28">
    <property type="entry name" value="NUCLEOPHOSMIN"/>
    <property type="match status" value="1"/>
</dbReference>
<keyword evidence="7" id="KW-0597">Phosphoprotein</keyword>
<keyword evidence="6" id="KW-0963">Cytoplasm</keyword>
<dbReference type="GO" id="GO:0003682">
    <property type="term" value="F:chromatin binding"/>
    <property type="evidence" value="ECO:0007669"/>
    <property type="project" value="TreeGrafter"/>
</dbReference>
<dbReference type="GO" id="GO:0000056">
    <property type="term" value="P:ribosomal small subunit export from nucleus"/>
    <property type="evidence" value="ECO:0007669"/>
    <property type="project" value="TreeGrafter"/>
</dbReference>
<reference evidence="14" key="1">
    <citation type="submission" date="2025-08" db="UniProtKB">
        <authorList>
            <consortium name="Ensembl"/>
        </authorList>
    </citation>
    <scope>IDENTIFICATION</scope>
</reference>
<dbReference type="PANTHER" id="PTHR22747">
    <property type="entry name" value="NUCLEOPLASMIN"/>
    <property type="match status" value="1"/>
</dbReference>
<evidence type="ECO:0000313" key="14">
    <source>
        <dbReference type="Ensembl" id="ENSSMRP00000029562.1"/>
    </source>
</evidence>
<dbReference type="InterPro" id="IPR032569">
    <property type="entry name" value="NPM1_C"/>
</dbReference>
<keyword evidence="8" id="KW-0694">RNA-binding</keyword>
<evidence type="ECO:0000259" key="12">
    <source>
        <dbReference type="Pfam" id="PF03066"/>
    </source>
</evidence>
<dbReference type="GO" id="GO:0000055">
    <property type="term" value="P:ribosomal large subunit export from nucleus"/>
    <property type="evidence" value="ECO:0007669"/>
    <property type="project" value="TreeGrafter"/>
</dbReference>
<dbReference type="OMA" id="MEKGMNL"/>
<feature type="compositionally biased region" description="Basic and acidic residues" evidence="11">
    <location>
        <begin position="254"/>
        <end position="264"/>
    </location>
</feature>
<dbReference type="GO" id="GO:0005813">
    <property type="term" value="C:centrosome"/>
    <property type="evidence" value="ECO:0007669"/>
    <property type="project" value="TreeGrafter"/>
</dbReference>
<dbReference type="SUPFAM" id="SSF69203">
    <property type="entry name" value="Nucleoplasmin-like core domain"/>
    <property type="match status" value="1"/>
</dbReference>
<dbReference type="InterPro" id="IPR024057">
    <property type="entry name" value="Nucleoplasmin_core_dom"/>
</dbReference>
<feature type="domain" description="Nucleoplasmin core" evidence="12">
    <location>
        <begin position="20"/>
        <end position="119"/>
    </location>
</feature>
<sequence length="325" mass="36460">MEDSSMDMDNMGSLRPQTFLFGCELKADKDYHFKVNDEENEHQLSLRTVSLGPGAKDELHVVEAEALDYEGNQITVTLASLKMSVQPTVSLGGFEITPPVILRLKYGSGPVYVSGQHLVALEEEPESEDEDDDKVLHNTAKRPAGVALAKVPQKKAKLAEDDEDEDDEDDDDDDDDDNDDEPVFSVVRPAIWERRFPFPFSQIADGICDDDDLEEEEEEEKIPPKKSARDSSSKNTPKSNQNGKDSKLATPKSKTPESHKEKKPQTPKSPKPASLDEIKAKMQANMQKGGTLPKVEARFVNFVKNCYKVEDQKVIQALWQWRQTL</sequence>
<dbReference type="GO" id="GO:0010824">
    <property type="term" value="P:regulation of centrosome duplication"/>
    <property type="evidence" value="ECO:0007669"/>
    <property type="project" value="TreeGrafter"/>
</dbReference>
<reference evidence="14" key="2">
    <citation type="submission" date="2025-09" db="UniProtKB">
        <authorList>
            <consortium name="Ensembl"/>
        </authorList>
    </citation>
    <scope>IDENTIFICATION</scope>
</reference>
<dbReference type="GO" id="GO:0005654">
    <property type="term" value="C:nucleoplasm"/>
    <property type="evidence" value="ECO:0007669"/>
    <property type="project" value="UniProtKB-SubCell"/>
</dbReference>
<feature type="compositionally biased region" description="Polar residues" evidence="11">
    <location>
        <begin position="233"/>
        <end position="243"/>
    </location>
</feature>
<dbReference type="GO" id="GO:0045944">
    <property type="term" value="P:positive regulation of transcription by RNA polymerase II"/>
    <property type="evidence" value="ECO:0007669"/>
    <property type="project" value="TreeGrafter"/>
</dbReference>
<comment type="similarity">
    <text evidence="4">Belongs to the nucleoplasmin family.</text>
</comment>
<dbReference type="GO" id="GO:0005730">
    <property type="term" value="C:nucleolus"/>
    <property type="evidence" value="ECO:0007669"/>
    <property type="project" value="UniProtKB-SubCell"/>
</dbReference>
<dbReference type="GeneTree" id="ENSGT00940000164405"/>
<keyword evidence="9" id="KW-0143">Chaperone</keyword>
<evidence type="ECO:0000256" key="10">
    <source>
        <dbReference type="ARBA" id="ARBA00023242"/>
    </source>
</evidence>
<dbReference type="GO" id="GO:0042127">
    <property type="term" value="P:regulation of cell population proliferation"/>
    <property type="evidence" value="ECO:0007669"/>
    <property type="project" value="UniProtKB-ARBA"/>
</dbReference>
<feature type="region of interest" description="Disordered" evidence="11">
    <location>
        <begin position="212"/>
        <end position="290"/>
    </location>
</feature>
<evidence type="ECO:0000256" key="9">
    <source>
        <dbReference type="ARBA" id="ARBA00023186"/>
    </source>
</evidence>
<evidence type="ECO:0000256" key="3">
    <source>
        <dbReference type="ARBA" id="ARBA00004642"/>
    </source>
</evidence>
<comment type="subcellular location">
    <subcellularLocation>
        <location evidence="1">Cytoplasm</location>
    </subcellularLocation>
    <subcellularLocation>
        <location evidence="2">Nucleus</location>
        <location evidence="2">Nucleolus</location>
    </subcellularLocation>
    <subcellularLocation>
        <location evidence="3">Nucleus</location>
        <location evidence="3">Nucleoplasm</location>
    </subcellularLocation>
</comment>
<dbReference type="GO" id="GO:0006338">
    <property type="term" value="P:chromatin remodeling"/>
    <property type="evidence" value="ECO:0007669"/>
    <property type="project" value="TreeGrafter"/>
</dbReference>
<dbReference type="Proteomes" id="UP000694421">
    <property type="component" value="Unplaced"/>
</dbReference>
<dbReference type="GO" id="GO:0042273">
    <property type="term" value="P:ribosomal large subunit biogenesis"/>
    <property type="evidence" value="ECO:0007669"/>
    <property type="project" value="TreeGrafter"/>
</dbReference>
<evidence type="ECO:0000256" key="4">
    <source>
        <dbReference type="ARBA" id="ARBA00010744"/>
    </source>
</evidence>
<dbReference type="FunFam" id="2.60.120.340:FF:000001">
    <property type="entry name" value="Nucleophosmin 1"/>
    <property type="match status" value="1"/>
</dbReference>
<dbReference type="InterPro" id="IPR004301">
    <property type="entry name" value="Nucleoplasmin"/>
</dbReference>
<protein>
    <recommendedName>
        <fullName evidence="5">Nucleophosmin</fullName>
    </recommendedName>
</protein>
<feature type="region of interest" description="Disordered" evidence="11">
    <location>
        <begin position="140"/>
        <end position="186"/>
    </location>
</feature>
<evidence type="ECO:0000256" key="7">
    <source>
        <dbReference type="ARBA" id="ARBA00022553"/>
    </source>
</evidence>
<dbReference type="GO" id="GO:0042274">
    <property type="term" value="P:ribosomal small subunit biogenesis"/>
    <property type="evidence" value="ECO:0007669"/>
    <property type="project" value="TreeGrafter"/>
</dbReference>
<keyword evidence="15" id="KW-1185">Reference proteome</keyword>
<evidence type="ECO:0000259" key="13">
    <source>
        <dbReference type="Pfam" id="PF16276"/>
    </source>
</evidence>
<dbReference type="GO" id="GO:0042393">
    <property type="term" value="F:histone binding"/>
    <property type="evidence" value="ECO:0007669"/>
    <property type="project" value="TreeGrafter"/>
</dbReference>
<dbReference type="Gene3D" id="2.60.120.340">
    <property type="entry name" value="Nucleoplasmin core domain"/>
    <property type="match status" value="1"/>
</dbReference>
<evidence type="ECO:0000256" key="5">
    <source>
        <dbReference type="ARBA" id="ARBA00020749"/>
    </source>
</evidence>
<evidence type="ECO:0000256" key="2">
    <source>
        <dbReference type="ARBA" id="ARBA00004604"/>
    </source>
</evidence>
<accession>A0A8D0KNU0</accession>
<dbReference type="GO" id="GO:1990904">
    <property type="term" value="C:ribonucleoprotein complex"/>
    <property type="evidence" value="ECO:0007669"/>
    <property type="project" value="TreeGrafter"/>
</dbReference>
<dbReference type="Pfam" id="PF03066">
    <property type="entry name" value="Nucleoplasmin"/>
    <property type="match status" value="1"/>
</dbReference>
<evidence type="ECO:0000256" key="6">
    <source>
        <dbReference type="ARBA" id="ARBA00022490"/>
    </source>
</evidence>
<dbReference type="GO" id="GO:0003723">
    <property type="term" value="F:RNA binding"/>
    <property type="evidence" value="ECO:0007669"/>
    <property type="project" value="UniProtKB-KW"/>
</dbReference>
<evidence type="ECO:0000313" key="15">
    <source>
        <dbReference type="Proteomes" id="UP000694421"/>
    </source>
</evidence>
<dbReference type="AlphaFoldDB" id="A0A8D0KNU0"/>